<evidence type="ECO:0000313" key="3">
    <source>
        <dbReference type="EMBL" id="SVE02323.1"/>
    </source>
</evidence>
<dbReference type="PANTHER" id="PTHR42964">
    <property type="entry name" value="ENOYL-COA HYDRATASE"/>
    <property type="match status" value="1"/>
</dbReference>
<comment type="similarity">
    <text evidence="1">Belongs to the enoyl-CoA hydratase/isomerase family.</text>
</comment>
<dbReference type="InterPro" id="IPR051683">
    <property type="entry name" value="Enoyl-CoA_Hydratase/Isomerase"/>
</dbReference>
<proteinExistence type="inferred from homology"/>
<gene>
    <name evidence="3" type="ORF">METZ01_LOCUS455177</name>
</gene>
<dbReference type="CDD" id="cd06558">
    <property type="entry name" value="crotonase-like"/>
    <property type="match status" value="1"/>
</dbReference>
<accession>A0A383A3Y3</accession>
<dbReference type="PANTHER" id="PTHR42964:SF1">
    <property type="entry name" value="POLYKETIDE BIOSYNTHESIS ENOYL-COA HYDRATASE PKSH-RELATED"/>
    <property type="match status" value="1"/>
</dbReference>
<dbReference type="Gene3D" id="3.90.226.10">
    <property type="entry name" value="2-enoyl-CoA Hydratase, Chain A, domain 1"/>
    <property type="match status" value="1"/>
</dbReference>
<dbReference type="SUPFAM" id="SSF52096">
    <property type="entry name" value="ClpP/crotonase"/>
    <property type="match status" value="1"/>
</dbReference>
<dbReference type="AlphaFoldDB" id="A0A383A3Y3"/>
<feature type="non-terminal residue" evidence="3">
    <location>
        <position position="150"/>
    </location>
</feature>
<dbReference type="InterPro" id="IPR029045">
    <property type="entry name" value="ClpP/crotonase-like_dom_sf"/>
</dbReference>
<reference evidence="3" key="1">
    <citation type="submission" date="2018-05" db="EMBL/GenBank/DDBJ databases">
        <authorList>
            <person name="Lanie J.A."/>
            <person name="Ng W.-L."/>
            <person name="Kazmierczak K.M."/>
            <person name="Andrzejewski T.M."/>
            <person name="Davidsen T.M."/>
            <person name="Wayne K.J."/>
            <person name="Tettelin H."/>
            <person name="Glass J.I."/>
            <person name="Rusch D."/>
            <person name="Podicherti R."/>
            <person name="Tsui H.-C.T."/>
            <person name="Winkler M.E."/>
        </authorList>
    </citation>
    <scope>NUCLEOTIDE SEQUENCE</scope>
</reference>
<feature type="domain" description="Enoyl-CoA hydratase/isomerase" evidence="2">
    <location>
        <begin position="17"/>
        <end position="149"/>
    </location>
</feature>
<protein>
    <recommendedName>
        <fullName evidence="2">Enoyl-CoA hydratase/isomerase domain-containing protein</fullName>
    </recommendedName>
</protein>
<evidence type="ECO:0000259" key="2">
    <source>
        <dbReference type="Pfam" id="PF16113"/>
    </source>
</evidence>
<sequence length="150" mass="16389">MAKTKAILTKRSNRVLTLTLNRPKVLNAINGPLSEQLFDELATVENDARIRCVVIRGAGGNFMAGGDLKLFHGELDRESDERRRFFEKFVYQVHPLIQVIKRLPKPVVASVEGAVGGFGVSLMLACDLVVAADSSFYTMAYCSIGTSPDG</sequence>
<dbReference type="InterPro" id="IPR045004">
    <property type="entry name" value="ECH_dom"/>
</dbReference>
<organism evidence="3">
    <name type="scientific">marine metagenome</name>
    <dbReference type="NCBI Taxonomy" id="408172"/>
    <lineage>
        <taxon>unclassified sequences</taxon>
        <taxon>metagenomes</taxon>
        <taxon>ecological metagenomes</taxon>
    </lineage>
</organism>
<name>A0A383A3Y3_9ZZZZ</name>
<dbReference type="EMBL" id="UINC01188891">
    <property type="protein sequence ID" value="SVE02323.1"/>
    <property type="molecule type" value="Genomic_DNA"/>
</dbReference>
<dbReference type="Pfam" id="PF16113">
    <property type="entry name" value="ECH_2"/>
    <property type="match status" value="1"/>
</dbReference>
<evidence type="ECO:0000256" key="1">
    <source>
        <dbReference type="ARBA" id="ARBA00005254"/>
    </source>
</evidence>